<dbReference type="PROSITE" id="PS50883">
    <property type="entry name" value="EAL"/>
    <property type="match status" value="1"/>
</dbReference>
<feature type="region of interest" description="Disordered" evidence="1">
    <location>
        <begin position="340"/>
        <end position="386"/>
    </location>
</feature>
<dbReference type="NCBIfam" id="TIGR00254">
    <property type="entry name" value="GGDEF"/>
    <property type="match status" value="1"/>
</dbReference>
<dbReference type="SMART" id="SM00052">
    <property type="entry name" value="EAL"/>
    <property type="match status" value="1"/>
</dbReference>
<evidence type="ECO:0000313" key="4">
    <source>
        <dbReference type="EMBL" id="RRJ83551.1"/>
    </source>
</evidence>
<dbReference type="SMART" id="SM00267">
    <property type="entry name" value="GGDEF"/>
    <property type="match status" value="1"/>
</dbReference>
<dbReference type="CDD" id="cd01949">
    <property type="entry name" value="GGDEF"/>
    <property type="match status" value="1"/>
</dbReference>
<evidence type="ECO:0000313" key="5">
    <source>
        <dbReference type="Proteomes" id="UP000280792"/>
    </source>
</evidence>
<keyword evidence="5" id="KW-1185">Reference proteome</keyword>
<dbReference type="Pfam" id="PF07793">
    <property type="entry name" value="DUF1631"/>
    <property type="match status" value="1"/>
</dbReference>
<dbReference type="GO" id="GO:0071111">
    <property type="term" value="F:cyclic-guanylate-specific phosphodiesterase activity"/>
    <property type="evidence" value="ECO:0007669"/>
    <property type="project" value="InterPro"/>
</dbReference>
<sequence>MRDERRTSVRIPFNCRAQLMVMGHSALGCRVSDLCSGGFYLTQIMGLARVARDPLNPMVEGAQAEVLVYPTGVEGEVPLRFSTFVRRIEQDSLGVELAAPGSVHITSLIEMARNHTQQVAHETYRRPPQPSLAVRSELVARLRPSVDHSLSAVLDDFFESASSRLLTSAGQASNNTEQSQYFDLMGELKKSRQLFSRQIMRQLLEAWDAFAKPVVVVKEVAQQHPENDLSVVDKDEFEDWLAINVMVSNAEAKYRQQVEWLQARLSVLAGRDLEASSNPFSPDYLYACMQGAVGMITTTSRLQKELYKIFELAALPRLGELYAVFNEQLKAAGVLPDIEKRRKERRQGAAQSRQEARAESPHPHQQVPEADPAPHQQRSRAEDGSASLAALESIQNLLAWRRASATVAPHAPKGAANSDEFSAVAPASAKSAKWSQVELMAALTVLQGQLRDAVPQASGQDLRDQLASTLSSSDLQQREFSDIQKDCLDIVDSLFEVLMNHHDIPERIQPWLKAQQVPLLKVLVQDQSFFNNPQHPARQVLNKMARLAAAPSGSVESMQKTLKGYCDRIITEYDRDPGVYDEVRQELDKLESRQLQAIDRNTQRLVRSYDGQQKLKQAKQVVGCEIDLRIGGRRVPPVVMELLDIGLRDAMVLTFVRESVNSETWHELWQLFDQLLEWLGVCKRREVGAELERSLETAALLEMVERYLEIPAVDPFRRDQVIEQLQQALLLDPSAQTREDWIEVPVVSTPRDDREHSEETESVVGARWRLRAKRLQVGDWLGQIDSADRSGDIKLAWIGDGFSTFVFVNRQGLKAVEYELDELAQAMSEGLQPVDHRSEDSLLDQGIFNIVQNVYRDMAYQTSHDQLTGLLSRKAFEKQLQGLVFAGHQAERSHALCYIDVDLFKVVNNNCGTEAGDQLLQEVALTLGEAEHPILLSGRVGGNEFAVVFEGMGLEPALLAAESLRSAVESMEFSWGDKRLPQTVSIGVVEINTFASSAADLLHNASAACMKAKEGGRNQVIAFQPGAEFSRQSEEMAMLALVQRVLEEELLELRCQRIQNLASPNAPGHYEVLLSVRNAEGDDIPLEDFIRAAEKHNRMAAVDRWVIRTLFQWIADHPLQAELMGSFSVNLSGNSLNDNRLMDYILEQFSAKGVAPERICFEVTETSTITHIAKTADLIRELKRFGCRFSLDDFGTGLSSFAYLKQLPVDYLKIDGVFIKEIARSPVDFAMVRSIKEVGHFMGMEVIAEYAESDDVLRCLREIGVDYAQGYAVEKPQPLSYFREYFSDPVFAS</sequence>
<dbReference type="InterPro" id="IPR000160">
    <property type="entry name" value="GGDEF_dom"/>
</dbReference>
<dbReference type="Proteomes" id="UP000280792">
    <property type="component" value="Unassembled WGS sequence"/>
</dbReference>
<proteinExistence type="predicted"/>
<dbReference type="InterPro" id="IPR050706">
    <property type="entry name" value="Cyclic-di-GMP_PDE-like"/>
</dbReference>
<organism evidence="4 5">
    <name type="scientific">Aestuariirhabdus litorea</name>
    <dbReference type="NCBI Taxonomy" id="2528527"/>
    <lineage>
        <taxon>Bacteria</taxon>
        <taxon>Pseudomonadati</taxon>
        <taxon>Pseudomonadota</taxon>
        <taxon>Gammaproteobacteria</taxon>
        <taxon>Oceanospirillales</taxon>
        <taxon>Aestuariirhabdaceae</taxon>
        <taxon>Aestuariirhabdus</taxon>
    </lineage>
</organism>
<comment type="caution">
    <text evidence="4">The sequence shown here is derived from an EMBL/GenBank/DDBJ whole genome shotgun (WGS) entry which is preliminary data.</text>
</comment>
<dbReference type="PANTHER" id="PTHR33121">
    <property type="entry name" value="CYCLIC DI-GMP PHOSPHODIESTERASE PDEF"/>
    <property type="match status" value="1"/>
</dbReference>
<dbReference type="EMBL" id="QWEZ01000001">
    <property type="protein sequence ID" value="RRJ83551.1"/>
    <property type="molecule type" value="Genomic_DNA"/>
</dbReference>
<dbReference type="InterPro" id="IPR029787">
    <property type="entry name" value="Nucleotide_cyclase"/>
</dbReference>
<dbReference type="Gene3D" id="3.20.20.450">
    <property type="entry name" value="EAL domain"/>
    <property type="match status" value="1"/>
</dbReference>
<dbReference type="CDD" id="cd01948">
    <property type="entry name" value="EAL"/>
    <property type="match status" value="1"/>
</dbReference>
<gene>
    <name evidence="4" type="ORF">D0544_00025</name>
</gene>
<dbReference type="InterPro" id="IPR012434">
    <property type="entry name" value="DUF1631"/>
</dbReference>
<dbReference type="InterPro" id="IPR001633">
    <property type="entry name" value="EAL_dom"/>
</dbReference>
<feature type="domain" description="EAL" evidence="2">
    <location>
        <begin position="1035"/>
        <end position="1290"/>
    </location>
</feature>
<dbReference type="SUPFAM" id="SSF55073">
    <property type="entry name" value="Nucleotide cyclase"/>
    <property type="match status" value="1"/>
</dbReference>
<evidence type="ECO:0000259" key="3">
    <source>
        <dbReference type="PROSITE" id="PS50887"/>
    </source>
</evidence>
<dbReference type="SUPFAM" id="SSF141371">
    <property type="entry name" value="PilZ domain-like"/>
    <property type="match status" value="1"/>
</dbReference>
<evidence type="ECO:0000256" key="1">
    <source>
        <dbReference type="SAM" id="MobiDB-lite"/>
    </source>
</evidence>
<dbReference type="PROSITE" id="PS50887">
    <property type="entry name" value="GGDEF"/>
    <property type="match status" value="1"/>
</dbReference>
<reference evidence="4 5" key="1">
    <citation type="submission" date="2018-08" db="EMBL/GenBank/DDBJ databases">
        <authorList>
            <person name="Khan S.A."/>
        </authorList>
    </citation>
    <scope>NUCLEOTIDE SEQUENCE [LARGE SCALE GENOMIC DNA]</scope>
    <source>
        <strain evidence="4 5">GTF-13</strain>
    </source>
</reference>
<evidence type="ECO:0000259" key="2">
    <source>
        <dbReference type="PROSITE" id="PS50883"/>
    </source>
</evidence>
<dbReference type="Pfam" id="PF00990">
    <property type="entry name" value="GGDEF"/>
    <property type="match status" value="1"/>
</dbReference>
<dbReference type="Gene3D" id="2.40.10.220">
    <property type="entry name" value="predicted glycosyltransferase like domains"/>
    <property type="match status" value="1"/>
</dbReference>
<dbReference type="Gene3D" id="3.30.70.270">
    <property type="match status" value="1"/>
</dbReference>
<dbReference type="Pfam" id="PF00563">
    <property type="entry name" value="EAL"/>
    <property type="match status" value="1"/>
</dbReference>
<dbReference type="InterPro" id="IPR035919">
    <property type="entry name" value="EAL_sf"/>
</dbReference>
<accession>A0A3P3VLC3</accession>
<reference evidence="4 5" key="2">
    <citation type="submission" date="2018-12" db="EMBL/GenBank/DDBJ databases">
        <title>Simiduia agarivorans gen. nov., sp. nov., a marine, agarolytic bacterium isolated from shallow coastal water from Keelung, Taiwan.</title>
        <authorList>
            <person name="Shieh W.Y."/>
        </authorList>
    </citation>
    <scope>NUCLEOTIDE SEQUENCE [LARGE SCALE GENOMIC DNA]</scope>
    <source>
        <strain evidence="4 5">GTF-13</strain>
    </source>
</reference>
<dbReference type="RefSeq" id="WP_125013623.1">
    <property type="nucleotide sequence ID" value="NZ_QWEZ01000001.1"/>
</dbReference>
<name>A0A3P3VLC3_9GAMM</name>
<dbReference type="SUPFAM" id="SSF141868">
    <property type="entry name" value="EAL domain-like"/>
    <property type="match status" value="1"/>
</dbReference>
<dbReference type="PANTHER" id="PTHR33121:SF23">
    <property type="entry name" value="CYCLIC DI-GMP PHOSPHODIESTERASE PDEB"/>
    <property type="match status" value="1"/>
</dbReference>
<protein>
    <submittedName>
        <fullName evidence="4">DUF1631 family protein</fullName>
    </submittedName>
</protein>
<feature type="domain" description="GGDEF" evidence="3">
    <location>
        <begin position="892"/>
        <end position="1025"/>
    </location>
</feature>
<dbReference type="InterPro" id="IPR043128">
    <property type="entry name" value="Rev_trsase/Diguanyl_cyclase"/>
</dbReference>
<dbReference type="PROSITE" id="PS51257">
    <property type="entry name" value="PROKAR_LIPOPROTEIN"/>
    <property type="match status" value="1"/>
</dbReference>